<sequence>MASLHIRKKHKIYTEGCTSGSKRGRGTITSEKPLQFIPWLRRQLENEKVSVLKRLAGGPVHNVISYKAYRANGFVFHTKGSESNTTTQNSGVTMKAIMTFISRKGDPNGLEDETTVKPEDWERFHELQREPRVIARRKRGKIARKAMKRLHTSGKRESGRIVKRLRKKNLKVPVFRTDVYLVIYTRADRSSLTSELDVELEKIRNICIVEPEIVSLDIDNNLVAQVCDINYFRRKLCLTLEEDLVHVEDKLTTMDEKLSSLAAERQATSGSVKFNGTKMQLGLSIKSQTATLLVKKRLAYEQLSYFTQISVLTRDYELYNHNMFEAFTFFGLAYMSQLAYVNLLNSKVILHFLPPNCSLLMATVIDMLIFQEYIICQEFLGISKFKHENTKCPFSMRNRVFKEDLASEIVVMDGESYFITDSNL</sequence>
<organism evidence="1 2">
    <name type="scientific">Kingdonia uniflora</name>
    <dbReference type="NCBI Taxonomy" id="39325"/>
    <lineage>
        <taxon>Eukaryota</taxon>
        <taxon>Viridiplantae</taxon>
        <taxon>Streptophyta</taxon>
        <taxon>Embryophyta</taxon>
        <taxon>Tracheophyta</taxon>
        <taxon>Spermatophyta</taxon>
        <taxon>Magnoliopsida</taxon>
        <taxon>Ranunculales</taxon>
        <taxon>Circaeasteraceae</taxon>
        <taxon>Kingdonia</taxon>
    </lineage>
</organism>
<evidence type="ECO:0000313" key="1">
    <source>
        <dbReference type="EMBL" id="KAF6155151.1"/>
    </source>
</evidence>
<gene>
    <name evidence="1" type="ORF">GIB67_019677</name>
</gene>
<protein>
    <submittedName>
        <fullName evidence="1">Uncharacterized protein</fullName>
    </submittedName>
</protein>
<evidence type="ECO:0000313" key="2">
    <source>
        <dbReference type="Proteomes" id="UP000541444"/>
    </source>
</evidence>
<dbReference type="PANTHER" id="PTHR48258">
    <property type="entry name" value="DUF4218 DOMAIN-CONTAINING PROTEIN-RELATED"/>
    <property type="match status" value="1"/>
</dbReference>
<dbReference type="AlphaFoldDB" id="A0A7J7MJV0"/>
<reference evidence="1 2" key="1">
    <citation type="journal article" date="2020" name="IScience">
        <title>Genome Sequencing of the Endangered Kingdonia uniflora (Circaeasteraceae, Ranunculales) Reveals Potential Mechanisms of Evolutionary Specialization.</title>
        <authorList>
            <person name="Sun Y."/>
            <person name="Deng T."/>
            <person name="Zhang A."/>
            <person name="Moore M.J."/>
            <person name="Landis J.B."/>
            <person name="Lin N."/>
            <person name="Zhang H."/>
            <person name="Zhang X."/>
            <person name="Huang J."/>
            <person name="Zhang X."/>
            <person name="Sun H."/>
            <person name="Wang H."/>
        </authorList>
    </citation>
    <scope>NUCLEOTIDE SEQUENCE [LARGE SCALE GENOMIC DNA]</scope>
    <source>
        <strain evidence="1">TB1705</strain>
        <tissue evidence="1">Leaf</tissue>
    </source>
</reference>
<dbReference type="Proteomes" id="UP000541444">
    <property type="component" value="Unassembled WGS sequence"/>
</dbReference>
<keyword evidence="2" id="KW-1185">Reference proteome</keyword>
<name>A0A7J7MJV0_9MAGN</name>
<comment type="caution">
    <text evidence="1">The sequence shown here is derived from an EMBL/GenBank/DDBJ whole genome shotgun (WGS) entry which is preliminary data.</text>
</comment>
<feature type="non-terminal residue" evidence="1">
    <location>
        <position position="1"/>
    </location>
</feature>
<dbReference type="EMBL" id="JACGCM010001428">
    <property type="protein sequence ID" value="KAF6155151.1"/>
    <property type="molecule type" value="Genomic_DNA"/>
</dbReference>
<accession>A0A7J7MJV0</accession>
<proteinExistence type="predicted"/>